<dbReference type="OrthoDB" id="6022633at2759"/>
<evidence type="ECO:0000256" key="2">
    <source>
        <dbReference type="SAM" id="MobiDB-lite"/>
    </source>
</evidence>
<evidence type="ECO:0008006" key="5">
    <source>
        <dbReference type="Google" id="ProtNLM"/>
    </source>
</evidence>
<feature type="compositionally biased region" description="Low complexity" evidence="2">
    <location>
        <begin position="365"/>
        <end position="375"/>
    </location>
</feature>
<feature type="coiled-coil region" evidence="1">
    <location>
        <begin position="200"/>
        <end position="258"/>
    </location>
</feature>
<sequence>MAHQPDDGNCDFMESYEPAPPAWYLLKEYIPDSEIPEIRGVLGGALIDLCTDAYSEVEMWVQIWRDVCRKQGGGAKPPRAPLLADSPVVKELLKAEIRLLLLSLQEKAAKQGRNGQAVMSCYSPSVVSYVMGSGQRNRAQSAGSCLDQQDALSRPQSARSLQEVRSGSRLSASSGSEDHIDGVKHKLNIKDIHEVVAHLKSVLTEDLEAMKREIQFLQECVEQKHQSQSDSLNQEPTVSELKEERKLIQKELKLEEAVRHPGPTGRTSAHYGLQEKRRPAGQTCVSSTGAVVWSPTRIFSKHRPPLARPLLVEPSLPTVTTARPPARVFDSSHHTQESSIRHGSELPRRYCDASEPRSVPEERAVSGSSAASGPVGRPGPFPDLGLDSSTHPRDSRPTASSRTLEEWAQTSSPGLSKCSPSGSHFPISVMLPLPPAQRQTRHEDAATASPVNVLVPVPPAMQKPAARGQSVTRRLRLPQGGLVSPT</sequence>
<feature type="region of interest" description="Disordered" evidence="2">
    <location>
        <begin position="260"/>
        <end position="282"/>
    </location>
</feature>
<dbReference type="InterPro" id="IPR031367">
    <property type="entry name" value="CCDC24"/>
</dbReference>
<dbReference type="Proteomes" id="UP001152622">
    <property type="component" value="Chromosome 6"/>
</dbReference>
<protein>
    <recommendedName>
        <fullName evidence="5">Coiled-coil domain-containing protein 24</fullName>
    </recommendedName>
</protein>
<name>A0A9Q1IWC5_SYNKA</name>
<proteinExistence type="predicted"/>
<feature type="compositionally biased region" description="Polar residues" evidence="2">
    <location>
        <begin position="397"/>
        <end position="421"/>
    </location>
</feature>
<dbReference type="Pfam" id="PF15669">
    <property type="entry name" value="CCDC24"/>
    <property type="match status" value="1"/>
</dbReference>
<keyword evidence="4" id="KW-1185">Reference proteome</keyword>
<feature type="compositionally biased region" description="Low complexity" evidence="2">
    <location>
        <begin position="165"/>
        <end position="175"/>
    </location>
</feature>
<feature type="region of interest" description="Disordered" evidence="2">
    <location>
        <begin position="322"/>
        <end position="421"/>
    </location>
</feature>
<dbReference type="PANTHER" id="PTHR28601">
    <property type="entry name" value="COILED-COIL DOMAIN-CONTAINING PROTEIN 24"/>
    <property type="match status" value="1"/>
</dbReference>
<accession>A0A9Q1IWC5</accession>
<reference evidence="3" key="1">
    <citation type="journal article" date="2023" name="Science">
        <title>Genome structures resolve the early diversification of teleost fishes.</title>
        <authorList>
            <person name="Parey E."/>
            <person name="Louis A."/>
            <person name="Montfort J."/>
            <person name="Bouchez O."/>
            <person name="Roques C."/>
            <person name="Iampietro C."/>
            <person name="Lluch J."/>
            <person name="Castinel A."/>
            <person name="Donnadieu C."/>
            <person name="Desvignes T."/>
            <person name="Floi Bucao C."/>
            <person name="Jouanno E."/>
            <person name="Wen M."/>
            <person name="Mejri S."/>
            <person name="Dirks R."/>
            <person name="Jansen H."/>
            <person name="Henkel C."/>
            <person name="Chen W.J."/>
            <person name="Zahm M."/>
            <person name="Cabau C."/>
            <person name="Klopp C."/>
            <person name="Thompson A.W."/>
            <person name="Robinson-Rechavi M."/>
            <person name="Braasch I."/>
            <person name="Lecointre G."/>
            <person name="Bobe J."/>
            <person name="Postlethwait J.H."/>
            <person name="Berthelot C."/>
            <person name="Roest Crollius H."/>
            <person name="Guiguen Y."/>
        </authorList>
    </citation>
    <scope>NUCLEOTIDE SEQUENCE</scope>
    <source>
        <strain evidence="3">WJC10195</strain>
    </source>
</reference>
<dbReference type="EMBL" id="JAINUF010000006">
    <property type="protein sequence ID" value="KAJ8357577.1"/>
    <property type="molecule type" value="Genomic_DNA"/>
</dbReference>
<organism evidence="3 4">
    <name type="scientific">Synaphobranchus kaupii</name>
    <name type="common">Kaup's arrowtooth eel</name>
    <dbReference type="NCBI Taxonomy" id="118154"/>
    <lineage>
        <taxon>Eukaryota</taxon>
        <taxon>Metazoa</taxon>
        <taxon>Chordata</taxon>
        <taxon>Craniata</taxon>
        <taxon>Vertebrata</taxon>
        <taxon>Euteleostomi</taxon>
        <taxon>Actinopterygii</taxon>
        <taxon>Neopterygii</taxon>
        <taxon>Teleostei</taxon>
        <taxon>Anguilliformes</taxon>
        <taxon>Synaphobranchidae</taxon>
        <taxon>Synaphobranchus</taxon>
    </lineage>
</organism>
<feature type="compositionally biased region" description="Polar residues" evidence="2">
    <location>
        <begin position="140"/>
        <end position="160"/>
    </location>
</feature>
<gene>
    <name evidence="3" type="ORF">SKAU_G00203710</name>
</gene>
<dbReference type="AlphaFoldDB" id="A0A9Q1IWC5"/>
<feature type="region of interest" description="Disordered" evidence="2">
    <location>
        <begin position="140"/>
        <end position="180"/>
    </location>
</feature>
<evidence type="ECO:0000313" key="3">
    <source>
        <dbReference type="EMBL" id="KAJ8357577.1"/>
    </source>
</evidence>
<evidence type="ECO:0000313" key="4">
    <source>
        <dbReference type="Proteomes" id="UP001152622"/>
    </source>
</evidence>
<evidence type="ECO:0000256" key="1">
    <source>
        <dbReference type="SAM" id="Coils"/>
    </source>
</evidence>
<feature type="region of interest" description="Disordered" evidence="2">
    <location>
        <begin position="462"/>
        <end position="486"/>
    </location>
</feature>
<feature type="compositionally biased region" description="Basic and acidic residues" evidence="2">
    <location>
        <begin position="330"/>
        <end position="364"/>
    </location>
</feature>
<dbReference type="PANTHER" id="PTHR28601:SF1">
    <property type="entry name" value="COILED-COIL DOMAIN-CONTAINING PROTEIN 24"/>
    <property type="match status" value="1"/>
</dbReference>
<keyword evidence="1" id="KW-0175">Coiled coil</keyword>
<comment type="caution">
    <text evidence="3">The sequence shown here is derived from an EMBL/GenBank/DDBJ whole genome shotgun (WGS) entry which is preliminary data.</text>
</comment>